<evidence type="ECO:0000313" key="2">
    <source>
        <dbReference type="EMBL" id="MER6430235.1"/>
    </source>
</evidence>
<comment type="caution">
    <text evidence="2">The sequence shown here is derived from an EMBL/GenBank/DDBJ whole genome shotgun (WGS) entry which is preliminary data.</text>
</comment>
<name>A0ABV1U9G8_9ACTN</name>
<reference evidence="2 3" key="1">
    <citation type="submission" date="2024-06" db="EMBL/GenBank/DDBJ databases">
        <title>The Natural Products Discovery Center: Release of the First 8490 Sequenced Strains for Exploring Actinobacteria Biosynthetic Diversity.</title>
        <authorList>
            <person name="Kalkreuter E."/>
            <person name="Kautsar S.A."/>
            <person name="Yang D."/>
            <person name="Bader C.D."/>
            <person name="Teijaro C.N."/>
            <person name="Fluegel L."/>
            <person name="Davis C.M."/>
            <person name="Simpson J.R."/>
            <person name="Lauterbach L."/>
            <person name="Steele A.D."/>
            <person name="Gui C."/>
            <person name="Meng S."/>
            <person name="Li G."/>
            <person name="Viehrig K."/>
            <person name="Ye F."/>
            <person name="Su P."/>
            <person name="Kiefer A.F."/>
            <person name="Nichols A."/>
            <person name="Cepeda A.J."/>
            <person name="Yan W."/>
            <person name="Fan B."/>
            <person name="Jiang Y."/>
            <person name="Adhikari A."/>
            <person name="Zheng C.-J."/>
            <person name="Schuster L."/>
            <person name="Cowan T.M."/>
            <person name="Smanski M.J."/>
            <person name="Chevrette M.G."/>
            <person name="De Carvalho L.P.S."/>
            <person name="Shen B."/>
        </authorList>
    </citation>
    <scope>NUCLEOTIDE SEQUENCE [LARGE SCALE GENOMIC DNA]</scope>
    <source>
        <strain evidence="2 3">NPDC001166</strain>
    </source>
</reference>
<dbReference type="RefSeq" id="WP_352064115.1">
    <property type="nucleotide sequence ID" value="NZ_JBEPAZ010000017.1"/>
</dbReference>
<organism evidence="2 3">
    <name type="scientific">Streptomyces sp. 900105245</name>
    <dbReference type="NCBI Taxonomy" id="3154379"/>
    <lineage>
        <taxon>Bacteria</taxon>
        <taxon>Bacillati</taxon>
        <taxon>Actinomycetota</taxon>
        <taxon>Actinomycetes</taxon>
        <taxon>Kitasatosporales</taxon>
        <taxon>Streptomycetaceae</taxon>
        <taxon>Streptomyces</taxon>
    </lineage>
</organism>
<dbReference type="Proteomes" id="UP001470023">
    <property type="component" value="Unassembled WGS sequence"/>
</dbReference>
<dbReference type="Pfam" id="PF18478">
    <property type="entry name" value="PIN_10"/>
    <property type="match status" value="1"/>
</dbReference>
<keyword evidence="3" id="KW-1185">Reference proteome</keyword>
<sequence length="139" mass="15880">MTRSKPFSEPPKPPEFLFDRNLGKSVPAKLAELGWCIHLITEEFPDDAQNIPDEEWIAYGLQRGWHPVCKDGRIKTRAHEREPLVDKSGVLFYLDNQQLPISEMVRRIHAAQAEIYRSASRKGPAAYAIGNDGIRKTWP</sequence>
<proteinExistence type="predicted"/>
<accession>A0ABV1U9G8</accession>
<feature type="domain" description="VapC45 PIN like" evidence="1">
    <location>
        <begin position="14"/>
        <end position="95"/>
    </location>
</feature>
<dbReference type="EMBL" id="JBEPAZ010000017">
    <property type="protein sequence ID" value="MER6430235.1"/>
    <property type="molecule type" value="Genomic_DNA"/>
</dbReference>
<dbReference type="InterPro" id="IPR041375">
    <property type="entry name" value="VapC45_PIN-like"/>
</dbReference>
<evidence type="ECO:0000259" key="1">
    <source>
        <dbReference type="Pfam" id="PF18478"/>
    </source>
</evidence>
<protein>
    <submittedName>
        <fullName evidence="2">Toxin-antitoxin system, toxin component, PIN family protein</fullName>
    </submittedName>
</protein>
<gene>
    <name evidence="2" type="ORF">ABT272_21195</name>
</gene>
<evidence type="ECO:0000313" key="3">
    <source>
        <dbReference type="Proteomes" id="UP001470023"/>
    </source>
</evidence>